<dbReference type="SUPFAM" id="SSF52402">
    <property type="entry name" value="Adenine nucleotide alpha hydrolases-like"/>
    <property type="match status" value="2"/>
</dbReference>
<sequence length="271" mass="28095">MSLRTILLHAAPDSGFTDRLTFAVALARQSGAAIRAVYTFHPAGVPHVGRALSIYINELVHEAKAKEGEVKARFESATAAAGVTGSWETVEGDVTRELRNAVTFSDLTVVSETSEGTVDDQLAATLPESLALACNGPLVVVPTGVKVPERIGRVLIAWKPSREAGHAVRFALPLLALADKVEVLTIDEGTPGASASGEKLVTFLGTHGVKAAHVHLEAPSAAKAIAAEAGTFGADLIVLGAYSHSRLAEMVLGGVTASMLAKPPAPLFCAH</sequence>
<accession>A0A6P1YTL1</accession>
<evidence type="ECO:0000256" key="1">
    <source>
        <dbReference type="ARBA" id="ARBA00008791"/>
    </source>
</evidence>
<reference evidence="3 4" key="1">
    <citation type="submission" date="2020-02" db="EMBL/GenBank/DDBJ databases">
        <authorList>
            <person name="Li G."/>
        </authorList>
    </citation>
    <scope>NUCLEOTIDE SEQUENCE [LARGE SCALE GENOMIC DNA]</scope>
    <source>
        <strain evidence="3 4">DSM 102029</strain>
    </source>
</reference>
<evidence type="ECO:0000259" key="2">
    <source>
        <dbReference type="Pfam" id="PF00582"/>
    </source>
</evidence>
<dbReference type="RefSeq" id="WP_163076543.1">
    <property type="nucleotide sequence ID" value="NZ_CP048630.1"/>
</dbReference>
<dbReference type="AlphaFoldDB" id="A0A6P1YTL1"/>
<proteinExistence type="inferred from homology"/>
<dbReference type="Proteomes" id="UP000464751">
    <property type="component" value="Chromosome"/>
</dbReference>
<gene>
    <name evidence="3" type="ORF">G3A50_18090</name>
</gene>
<evidence type="ECO:0000313" key="4">
    <source>
        <dbReference type="Proteomes" id="UP000464751"/>
    </source>
</evidence>
<dbReference type="KEGG" id="apra:G3A50_18090"/>
<name>A0A6P1YTL1_9HYPH</name>
<comment type="similarity">
    <text evidence="1">Belongs to the universal stress protein A family.</text>
</comment>
<organism evidence="3 4">
    <name type="scientific">Ancylobacter pratisalsi</name>
    <dbReference type="NCBI Taxonomy" id="1745854"/>
    <lineage>
        <taxon>Bacteria</taxon>
        <taxon>Pseudomonadati</taxon>
        <taxon>Pseudomonadota</taxon>
        <taxon>Alphaproteobacteria</taxon>
        <taxon>Hyphomicrobiales</taxon>
        <taxon>Xanthobacteraceae</taxon>
        <taxon>Ancylobacter</taxon>
    </lineage>
</organism>
<protein>
    <submittedName>
        <fullName evidence="3">Universal stress protein</fullName>
    </submittedName>
</protein>
<dbReference type="InterPro" id="IPR006016">
    <property type="entry name" value="UspA"/>
</dbReference>
<dbReference type="EMBL" id="CP048630">
    <property type="protein sequence ID" value="QIB35403.1"/>
    <property type="molecule type" value="Genomic_DNA"/>
</dbReference>
<dbReference type="Pfam" id="PF00582">
    <property type="entry name" value="Usp"/>
    <property type="match status" value="1"/>
</dbReference>
<keyword evidence="4" id="KW-1185">Reference proteome</keyword>
<dbReference type="Gene3D" id="3.40.50.12370">
    <property type="match status" value="1"/>
</dbReference>
<feature type="domain" description="UspA" evidence="2">
    <location>
        <begin position="153"/>
        <end position="268"/>
    </location>
</feature>
<dbReference type="PANTHER" id="PTHR46268:SF15">
    <property type="entry name" value="UNIVERSAL STRESS PROTEIN HP_0031"/>
    <property type="match status" value="1"/>
</dbReference>
<dbReference type="PANTHER" id="PTHR46268">
    <property type="entry name" value="STRESS RESPONSE PROTEIN NHAX"/>
    <property type="match status" value="1"/>
</dbReference>
<evidence type="ECO:0000313" key="3">
    <source>
        <dbReference type="EMBL" id="QIB35403.1"/>
    </source>
</evidence>
<dbReference type="CDD" id="cd00293">
    <property type="entry name" value="USP-like"/>
    <property type="match status" value="1"/>
</dbReference>